<reference evidence="3" key="1">
    <citation type="submission" date="2010-05" db="EMBL/GenBank/DDBJ databases">
        <title>Complete sequence of Methylotenera sp. 301.</title>
        <authorList>
            <person name="Lucas S."/>
            <person name="Copeland A."/>
            <person name="Lapidus A."/>
            <person name="Cheng J.-F."/>
            <person name="Bruce D."/>
            <person name="Goodwin L."/>
            <person name="Pitluck S."/>
            <person name="Clum A."/>
            <person name="Land M."/>
            <person name="Hauser L."/>
            <person name="Kyrpides N."/>
            <person name="Ivanova N."/>
            <person name="Chistoservova L."/>
            <person name="Kalyuzhnaya M."/>
            <person name="Woyke T."/>
        </authorList>
    </citation>
    <scope>NUCLEOTIDE SEQUENCE [LARGE SCALE GENOMIC DNA]</scope>
    <source>
        <strain evidence="3">301</strain>
    </source>
</reference>
<dbReference type="HOGENOM" id="CLU_1183776_0_0_4"/>
<dbReference type="eggNOG" id="ENOG503479S">
    <property type="taxonomic scope" value="Bacteria"/>
</dbReference>
<sequence>MSDDKKQSEKNKVDVLARDIGKRIFDARDGLGLSQESLYKRTKLNDHDGIGISRAVLSLYERGINKPGAREISILCVTLKISPNWLLFGSESPAEALLPSLTFLQGDDLSISIRVAFGILALSPVERNSLSSLLFSLLSKSLGDTRLSSLMMMANMMAPEFKNKILETVGNDAEKLDMKDLLAKFVEECAESVYTTYGNLRPLLSEEDFYNKDPDIHPPPRKL</sequence>
<dbReference type="RefSeq" id="WP_013146841.1">
    <property type="nucleotide sequence ID" value="NC_014207.1"/>
</dbReference>
<evidence type="ECO:0000259" key="1">
    <source>
        <dbReference type="PROSITE" id="PS50943"/>
    </source>
</evidence>
<dbReference type="InterPro" id="IPR001387">
    <property type="entry name" value="Cro/C1-type_HTH"/>
</dbReference>
<keyword evidence="3" id="KW-1185">Reference proteome</keyword>
<dbReference type="AlphaFoldDB" id="D7DKD9"/>
<feature type="domain" description="HTH cro/C1-type" evidence="1">
    <location>
        <begin position="50"/>
        <end position="86"/>
    </location>
</feature>
<dbReference type="Gene3D" id="1.10.260.40">
    <property type="entry name" value="lambda repressor-like DNA-binding domains"/>
    <property type="match status" value="1"/>
</dbReference>
<evidence type="ECO:0000313" key="2">
    <source>
        <dbReference type="EMBL" id="ADI28524.1"/>
    </source>
</evidence>
<proteinExistence type="predicted"/>
<dbReference type="SUPFAM" id="SSF47413">
    <property type="entry name" value="lambda repressor-like DNA-binding domains"/>
    <property type="match status" value="1"/>
</dbReference>
<organism evidence="2 3">
    <name type="scientific">Methylotenera versatilis (strain 301)</name>
    <dbReference type="NCBI Taxonomy" id="666681"/>
    <lineage>
        <taxon>Bacteria</taxon>
        <taxon>Pseudomonadati</taxon>
        <taxon>Pseudomonadota</taxon>
        <taxon>Betaproteobacteria</taxon>
        <taxon>Nitrosomonadales</taxon>
        <taxon>Methylophilaceae</taxon>
        <taxon>Methylotenera</taxon>
    </lineage>
</organism>
<accession>D7DKD9</accession>
<evidence type="ECO:0000313" key="3">
    <source>
        <dbReference type="Proteomes" id="UP000000383"/>
    </source>
</evidence>
<dbReference type="CDD" id="cd00093">
    <property type="entry name" value="HTH_XRE"/>
    <property type="match status" value="1"/>
</dbReference>
<dbReference type="InterPro" id="IPR010982">
    <property type="entry name" value="Lambda_DNA-bd_dom_sf"/>
</dbReference>
<protein>
    <submittedName>
        <fullName evidence="2">Transcriptional regulator, XRE family</fullName>
    </submittedName>
</protein>
<dbReference type="GO" id="GO:0003677">
    <property type="term" value="F:DNA binding"/>
    <property type="evidence" value="ECO:0007669"/>
    <property type="project" value="InterPro"/>
</dbReference>
<dbReference type="SMART" id="SM00530">
    <property type="entry name" value="HTH_XRE"/>
    <property type="match status" value="1"/>
</dbReference>
<reference evidence="2 3" key="2">
    <citation type="journal article" date="2011" name="J. Bacteriol.">
        <title>Genomes of three methylotrophs from a single niche uncover genetic and metabolic divergence of Methylophilaceae.</title>
        <authorList>
            <person name="Lapidus A."/>
            <person name="Clum A."/>
            <person name="Labutti K."/>
            <person name="Kaluzhnaya M.G."/>
            <person name="Lim S."/>
            <person name="Beck D.A."/>
            <person name="Glavina Del Rio T."/>
            <person name="Nolan M."/>
            <person name="Mavromatis K."/>
            <person name="Huntemann M."/>
            <person name="Lucas S."/>
            <person name="Lidstrom M.E."/>
            <person name="Ivanova N."/>
            <person name="Chistoserdova L."/>
        </authorList>
    </citation>
    <scope>NUCLEOTIDE SEQUENCE [LARGE SCALE GENOMIC DNA]</scope>
    <source>
        <strain evidence="2 3">301</strain>
    </source>
</reference>
<dbReference type="PROSITE" id="PS50943">
    <property type="entry name" value="HTH_CROC1"/>
    <property type="match status" value="1"/>
</dbReference>
<name>D7DKD9_METV0</name>
<gene>
    <name evidence="2" type="ordered locus">M301_0136</name>
</gene>
<dbReference type="OrthoDB" id="9157623at2"/>
<dbReference type="STRING" id="666681.M301_0136"/>
<dbReference type="Proteomes" id="UP000000383">
    <property type="component" value="Chromosome"/>
</dbReference>
<dbReference type="EMBL" id="CP002056">
    <property type="protein sequence ID" value="ADI28524.1"/>
    <property type="molecule type" value="Genomic_DNA"/>
</dbReference>
<dbReference type="KEGG" id="meh:M301_0136"/>